<dbReference type="PANTHER" id="PTHR41913:SF1">
    <property type="entry name" value="DUF1684 DOMAIN-CONTAINING PROTEIN"/>
    <property type="match status" value="1"/>
</dbReference>
<evidence type="ECO:0000313" key="2">
    <source>
        <dbReference type="Proteomes" id="UP000033772"/>
    </source>
</evidence>
<dbReference type="AlphaFoldDB" id="A0A1J4N6E2"/>
<accession>A0A1J4N6E2</accession>
<dbReference type="STRING" id="1844.UG56_009775"/>
<dbReference type="OrthoDB" id="5493262at2"/>
<evidence type="ECO:0000313" key="1">
    <source>
        <dbReference type="EMBL" id="OIJ27054.1"/>
    </source>
</evidence>
<comment type="caution">
    <text evidence="1">The sequence shown here is derived from an EMBL/GenBank/DDBJ whole genome shotgun (WGS) entry which is preliminary data.</text>
</comment>
<dbReference type="EMBL" id="JZDQ02000011">
    <property type="protein sequence ID" value="OIJ27054.1"/>
    <property type="molecule type" value="Genomic_DNA"/>
</dbReference>
<dbReference type="PANTHER" id="PTHR41913">
    <property type="entry name" value="DUF1684 DOMAIN-CONTAINING PROTEIN"/>
    <property type="match status" value="1"/>
</dbReference>
<evidence type="ECO:0008006" key="3">
    <source>
        <dbReference type="Google" id="ProtNLM"/>
    </source>
</evidence>
<dbReference type="Proteomes" id="UP000033772">
    <property type="component" value="Unassembled WGS sequence"/>
</dbReference>
<dbReference type="InterPro" id="IPR012467">
    <property type="entry name" value="DUF1684"/>
</dbReference>
<reference evidence="1" key="1">
    <citation type="submission" date="2016-10" db="EMBL/GenBank/DDBJ databases">
        <title>Draft Genome Sequence of Nocardioides luteus Strain BAFB, an Alkane-Degrading Bacterium Isolated from JP-7 Polluted Soil.</title>
        <authorList>
            <person name="Brown L."/>
            <person name="Ruiz O.N."/>
            <person name="Gunasekera T."/>
        </authorList>
    </citation>
    <scope>NUCLEOTIDE SEQUENCE [LARGE SCALE GENOMIC DNA]</scope>
    <source>
        <strain evidence="1">BAFB</strain>
    </source>
</reference>
<gene>
    <name evidence="1" type="ORF">UG56_009775</name>
</gene>
<protein>
    <recommendedName>
        <fullName evidence="3">DUF1684 domain-containing protein</fullName>
    </recommendedName>
</protein>
<dbReference type="Pfam" id="PF07920">
    <property type="entry name" value="DUF1684"/>
    <property type="match status" value="1"/>
</dbReference>
<keyword evidence="2" id="KW-1185">Reference proteome</keyword>
<organism evidence="1 2">
    <name type="scientific">Nocardioides luteus</name>
    <dbReference type="NCBI Taxonomy" id="1844"/>
    <lineage>
        <taxon>Bacteria</taxon>
        <taxon>Bacillati</taxon>
        <taxon>Actinomycetota</taxon>
        <taxon>Actinomycetes</taxon>
        <taxon>Propionibacteriales</taxon>
        <taxon>Nocardioidaceae</taxon>
        <taxon>Nocardioides</taxon>
    </lineage>
</organism>
<proteinExistence type="predicted"/>
<sequence>MQRVTFEQAWQRWRDEREAQLRSPEGFLAITGLHWLGPRPQRFPGVPGFWSTGPDGAVVDLGEGEWLELDGVPLVGRHVFGHVDPYGVIATFDGGTVEVADRFGTPVLRPRQPDGPFLRDYTGTPTYAPDPSWQISAVFTAYEKTRPISVGSVVEGRSSIIDAVGEVAFEIGGRPQRLIAFDGGDDELWLLFTDETSGVTTYAACRQLAVERPVDGRAVLDFNRAANMPCAYTIHATCPLPPASNHIDVLVEAGEKTPPRPPAD</sequence>
<name>A0A1J4N6E2_9ACTN</name>